<keyword evidence="1" id="KW-1133">Transmembrane helix</keyword>
<proteinExistence type="predicted"/>
<dbReference type="InterPro" id="IPR036404">
    <property type="entry name" value="Jacalin-like_lectin_dom_sf"/>
</dbReference>
<protein>
    <recommendedName>
        <fullName evidence="2">Jacalin-type lectin domain-containing protein</fullName>
    </recommendedName>
</protein>
<keyword evidence="1" id="KW-0472">Membrane</keyword>
<dbReference type="Gene3D" id="2.100.10.30">
    <property type="entry name" value="Jacalin-like lectin domain"/>
    <property type="match status" value="1"/>
</dbReference>
<sequence length="534" mass="59815">MKDAVVHVVSSVQDEHLDEELLHACTSIARVRPESIVIFFEDAAHLLDFALESSSSSSDSKSSSGSEAEMVAYHELESHLNEKQAFILLQYALPLLGMFREYCESRELTYSTVNLAPWGSLALFWCERSSNTMLRSIRITLDLLLEQLHDTISLDAPEQTLKDLVKDAPQAVFAALEPKLAHDEQFVAIILGQLVVQTTFPAATLTANSLWHNILDRMVQCDDVATLSTYLWFISMFISIAPMFISQDTEKLLRIVHRAVWLCTDSGKITQLTQSALLPPSKSSYPDNPFFKMFGKSQQRFEPSKFPPIATISQHEADEYYRIPESLSVLETFTETPSPGNRYRIRQIDIWFNQALDDSFPDGIRTLRLTVQDSDTGVLSVLNAHGSSPTEDSTFKKTITLEPGEYFTKFDVSFAEENGQHIKYVNALRFSTNERRYPWLGTPSHLPHLDAVITSPNDPPALTSSSSFEMSSGSDDSTILDGDEIIGLFGAFQDGILLEMGGVFATPIMPSPNIHVEHILLYTSYLFQSFHGFA</sequence>
<evidence type="ECO:0000259" key="2">
    <source>
        <dbReference type="Pfam" id="PF01419"/>
    </source>
</evidence>
<evidence type="ECO:0000313" key="4">
    <source>
        <dbReference type="Proteomes" id="UP000243217"/>
    </source>
</evidence>
<dbReference type="SUPFAM" id="SSF51101">
    <property type="entry name" value="Mannose-binding lectins"/>
    <property type="match status" value="1"/>
</dbReference>
<dbReference type="EMBL" id="JNBS01000127">
    <property type="protein sequence ID" value="OQS07740.1"/>
    <property type="molecule type" value="Genomic_DNA"/>
</dbReference>
<dbReference type="Proteomes" id="UP000243217">
    <property type="component" value="Unassembled WGS sequence"/>
</dbReference>
<feature type="domain" description="Jacalin-type lectin" evidence="2">
    <location>
        <begin position="362"/>
        <end position="443"/>
    </location>
</feature>
<name>A0A1W0ACJ7_9STRA</name>
<comment type="caution">
    <text evidence="3">The sequence shown here is derived from an EMBL/GenBank/DDBJ whole genome shotgun (WGS) entry which is preliminary data.</text>
</comment>
<evidence type="ECO:0000256" key="1">
    <source>
        <dbReference type="SAM" id="Phobius"/>
    </source>
</evidence>
<dbReference type="Pfam" id="PF01419">
    <property type="entry name" value="Jacalin"/>
    <property type="match status" value="1"/>
</dbReference>
<dbReference type="InterPro" id="IPR001229">
    <property type="entry name" value="Jacalin-like_lectin_dom"/>
</dbReference>
<evidence type="ECO:0000313" key="3">
    <source>
        <dbReference type="EMBL" id="OQS07740.1"/>
    </source>
</evidence>
<keyword evidence="4" id="KW-1185">Reference proteome</keyword>
<feature type="transmembrane region" description="Helical" evidence="1">
    <location>
        <begin position="227"/>
        <end position="245"/>
    </location>
</feature>
<accession>A0A1W0ACJ7</accession>
<keyword evidence="1" id="KW-0812">Transmembrane</keyword>
<organism evidence="3 4">
    <name type="scientific">Thraustotheca clavata</name>
    <dbReference type="NCBI Taxonomy" id="74557"/>
    <lineage>
        <taxon>Eukaryota</taxon>
        <taxon>Sar</taxon>
        <taxon>Stramenopiles</taxon>
        <taxon>Oomycota</taxon>
        <taxon>Saprolegniomycetes</taxon>
        <taxon>Saprolegniales</taxon>
        <taxon>Achlyaceae</taxon>
        <taxon>Thraustotheca</taxon>
    </lineage>
</organism>
<reference evidence="3 4" key="1">
    <citation type="journal article" date="2014" name="Genome Biol. Evol.">
        <title>The secreted proteins of Achlya hypogyna and Thraustotheca clavata identify the ancestral oomycete secretome and reveal gene acquisitions by horizontal gene transfer.</title>
        <authorList>
            <person name="Misner I."/>
            <person name="Blouin N."/>
            <person name="Leonard G."/>
            <person name="Richards T.A."/>
            <person name="Lane C.E."/>
        </authorList>
    </citation>
    <scope>NUCLEOTIDE SEQUENCE [LARGE SCALE GENOMIC DNA]</scope>
    <source>
        <strain evidence="3 4">ATCC 34112</strain>
    </source>
</reference>
<gene>
    <name evidence="3" type="ORF">THRCLA_00263</name>
</gene>
<dbReference type="OrthoDB" id="66204at2759"/>
<dbReference type="AlphaFoldDB" id="A0A1W0ACJ7"/>